<reference evidence="1 2" key="1">
    <citation type="submission" date="2012-05" db="EMBL/GenBank/DDBJ databases">
        <title>Recombination and specialization in a pathogen metapopulation.</title>
        <authorList>
            <person name="Gardiner A."/>
            <person name="Kemen E."/>
            <person name="Schultz-Larsen T."/>
            <person name="MacLean D."/>
            <person name="Van Oosterhout C."/>
            <person name="Jones J.D.G."/>
        </authorList>
    </citation>
    <scope>NUCLEOTIDE SEQUENCE [LARGE SCALE GENOMIC DNA]</scope>
    <source>
        <strain evidence="1 2">Ac Nc2</strain>
    </source>
</reference>
<keyword evidence="2" id="KW-1185">Reference proteome</keyword>
<sequence length="485" mass="54890">MTKHAIIVMLPSTLTQFEQMRSQLHPFLTEYLFALQLQQKQQQFELIHKSPPFLYSLTFLGTVNAHEFLARGGQAERSIAIGNIAWDTLKTQTTNTFEAISQRYAHWEESSTKVATQAFCALLQSVHKSEFRVSAFAFASNLAFWNGNEREIGLVLRAMHIEFVLFRNQETEPAAQYLVSMFRARKESNNPNCTVRTLDSTDARSMRQIVKEWLYLAAARIQTVLSGFESLCGTDEDNTMKIRLELHSTHLQRTAGSTVLHSGMREMKAQSVVPLSSVQASVICGCPLQATAIDTANTSKTLMETEQIDRSDGSMWFNAARKSNGIKARALGKYLLEANCAMMLQCYSQDGAEYYLCVPSAEFNTKQAYKPTFLLFRVVSAEEILLPPQSKNEEESVSTESEKAEADFDTLSKCFYQMQAKKFNPFDYHSDITLIRPATRAVNDLMTTRRQSHRTQATVCPTNSRLRDSGLPYTPLPIVKKRKQL</sequence>
<dbReference type="Proteomes" id="UP000053237">
    <property type="component" value="Unassembled WGS sequence"/>
</dbReference>
<dbReference type="AlphaFoldDB" id="A0A024GT36"/>
<protein>
    <submittedName>
        <fullName evidence="1">Uncharacterized protein</fullName>
    </submittedName>
</protein>
<accession>A0A024GT36</accession>
<evidence type="ECO:0000313" key="1">
    <source>
        <dbReference type="EMBL" id="CCI49752.1"/>
    </source>
</evidence>
<dbReference type="InParanoid" id="A0A024GT36"/>
<organism evidence="1 2">
    <name type="scientific">Albugo candida</name>
    <dbReference type="NCBI Taxonomy" id="65357"/>
    <lineage>
        <taxon>Eukaryota</taxon>
        <taxon>Sar</taxon>
        <taxon>Stramenopiles</taxon>
        <taxon>Oomycota</taxon>
        <taxon>Peronosporomycetes</taxon>
        <taxon>Albuginales</taxon>
        <taxon>Albuginaceae</taxon>
        <taxon>Albugo</taxon>
    </lineage>
</organism>
<gene>
    <name evidence="1" type="ORF">BN9_111620</name>
</gene>
<evidence type="ECO:0000313" key="2">
    <source>
        <dbReference type="Proteomes" id="UP000053237"/>
    </source>
</evidence>
<dbReference type="EMBL" id="CAIX01000337">
    <property type="protein sequence ID" value="CCI49752.1"/>
    <property type="molecule type" value="Genomic_DNA"/>
</dbReference>
<name>A0A024GT36_9STRA</name>
<comment type="caution">
    <text evidence="1">The sequence shown here is derived from an EMBL/GenBank/DDBJ whole genome shotgun (WGS) entry which is preliminary data.</text>
</comment>
<proteinExistence type="predicted"/>